<feature type="chain" id="PRO_5012171315" description="MACPF domain-containing protein" evidence="1">
    <location>
        <begin position="24"/>
        <end position="364"/>
    </location>
</feature>
<gene>
    <name evidence="3" type="ORF">KL86DYS1_30824</name>
</gene>
<feature type="signal peptide" evidence="1">
    <location>
        <begin position="1"/>
        <end position="23"/>
    </location>
</feature>
<sequence>MKKKINALILCCLFLSFTGCSNSDDFTVDVPEEKQEEVNPMDAFTPLKSKPITNKKDLLGKGYDYTGSYASDISVRENVLDIDKFLNEKPERYDKMESTQSSNFTVSGANAWRYTKHLTNISNDSYWNPIPDNINAFSGFILDNEMLYNKDDKNAKDYSFASIHYYFHNGKYALNARPDDLFDYLTVDFRNDITSLSANKIIEKYGTHVIGEYIKGMRLDLIYKSKIDKSGYTTPEYDGISYTEEYIEDGIRHTLRSIGYWPNGPGNPPDENNVKLNGIPILYIENHGGDNSLIPSGVYNLQKQYPQLNINKWFQSLTEDNAALVDLNLDKLIPIYELVTDELKKTELQNAIEKYIKDRQIVFK</sequence>
<evidence type="ECO:0000256" key="1">
    <source>
        <dbReference type="SAM" id="SignalP"/>
    </source>
</evidence>
<evidence type="ECO:0000259" key="2">
    <source>
        <dbReference type="Pfam" id="PF01823"/>
    </source>
</evidence>
<protein>
    <recommendedName>
        <fullName evidence="2">MACPF domain-containing protein</fullName>
    </recommendedName>
</protein>
<dbReference type="Pfam" id="PF01823">
    <property type="entry name" value="MACPF"/>
    <property type="match status" value="1"/>
</dbReference>
<dbReference type="InterPro" id="IPR020864">
    <property type="entry name" value="MACPF"/>
</dbReference>
<keyword evidence="1" id="KW-0732">Signal</keyword>
<accession>A0A212JY78</accession>
<proteinExistence type="predicted"/>
<dbReference type="RefSeq" id="WP_296942925.1">
    <property type="nucleotide sequence ID" value="NZ_LT599032.1"/>
</dbReference>
<feature type="domain" description="MACPF" evidence="2">
    <location>
        <begin position="152"/>
        <end position="355"/>
    </location>
</feature>
<reference evidence="3" key="1">
    <citation type="submission" date="2016-04" db="EMBL/GenBank/DDBJ databases">
        <authorList>
            <person name="Evans L.H."/>
            <person name="Alamgir A."/>
            <person name="Owens N."/>
            <person name="Weber N.D."/>
            <person name="Virtaneva K."/>
            <person name="Barbian K."/>
            <person name="Babar A."/>
            <person name="Rosenke K."/>
        </authorList>
    </citation>
    <scope>NUCLEOTIDE SEQUENCE</scope>
    <source>
        <strain evidence="3">86-1</strain>
    </source>
</reference>
<dbReference type="PROSITE" id="PS51257">
    <property type="entry name" value="PROKAR_LIPOPROTEIN"/>
    <property type="match status" value="1"/>
</dbReference>
<dbReference type="EMBL" id="FLUM01000003">
    <property type="protein sequence ID" value="SBW04377.1"/>
    <property type="molecule type" value="Genomic_DNA"/>
</dbReference>
<evidence type="ECO:0000313" key="3">
    <source>
        <dbReference type="EMBL" id="SBW04377.1"/>
    </source>
</evidence>
<name>A0A212JY78_9BACT</name>
<organism evidence="3">
    <name type="scientific">uncultured Dysgonomonas sp</name>
    <dbReference type="NCBI Taxonomy" id="206096"/>
    <lineage>
        <taxon>Bacteria</taxon>
        <taxon>Pseudomonadati</taxon>
        <taxon>Bacteroidota</taxon>
        <taxon>Bacteroidia</taxon>
        <taxon>Bacteroidales</taxon>
        <taxon>Dysgonomonadaceae</taxon>
        <taxon>Dysgonomonas</taxon>
        <taxon>environmental samples</taxon>
    </lineage>
</organism>
<dbReference type="AlphaFoldDB" id="A0A212JY78"/>